<keyword evidence="3 6" id="KW-0479">Metal-binding</keyword>
<dbReference type="PANTHER" id="PTHR11961">
    <property type="entry name" value="CYTOCHROME C"/>
    <property type="match status" value="1"/>
</dbReference>
<evidence type="ECO:0000313" key="10">
    <source>
        <dbReference type="Proteomes" id="UP000317894"/>
    </source>
</evidence>
<dbReference type="InterPro" id="IPR009056">
    <property type="entry name" value="Cyt_c-like_dom"/>
</dbReference>
<dbReference type="RefSeq" id="WP_144335177.1">
    <property type="nucleotide sequence ID" value="NZ_VJWA01000002.1"/>
</dbReference>
<dbReference type="EMBL" id="VJWA01000002">
    <property type="protein sequence ID" value="TRW15008.1"/>
    <property type="molecule type" value="Genomic_DNA"/>
</dbReference>
<keyword evidence="1" id="KW-0813">Transport</keyword>
<keyword evidence="10" id="KW-1185">Reference proteome</keyword>
<accession>A0A552U9X2</accession>
<dbReference type="Proteomes" id="UP000317894">
    <property type="component" value="Unassembled WGS sequence"/>
</dbReference>
<dbReference type="PROSITE" id="PS51007">
    <property type="entry name" value="CYTC"/>
    <property type="match status" value="1"/>
</dbReference>
<evidence type="ECO:0000256" key="7">
    <source>
        <dbReference type="SAM" id="SignalP"/>
    </source>
</evidence>
<dbReference type="GO" id="GO:0009055">
    <property type="term" value="F:electron transfer activity"/>
    <property type="evidence" value="ECO:0007669"/>
    <property type="project" value="InterPro"/>
</dbReference>
<dbReference type="PRINTS" id="PR00604">
    <property type="entry name" value="CYTCHRMECIAB"/>
</dbReference>
<evidence type="ECO:0000259" key="8">
    <source>
        <dbReference type="PROSITE" id="PS51007"/>
    </source>
</evidence>
<sequence length="132" mass="14071">MTKRFNIGFAVAALCFAAPALAALPQAKGPIPKGVAANGAKVFVQCKTCHVTTEGVNRIGPSLHAVVGRKAGTVPKYTYSAANKNSGLIWTEAELFTYLENPRKVVPGTKMSFAGLKKPQDRADLIAWLKTQ</sequence>
<organism evidence="9 10">
    <name type="scientific">Glacieibacterium frigidum</name>
    <dbReference type="NCBI Taxonomy" id="2593303"/>
    <lineage>
        <taxon>Bacteria</taxon>
        <taxon>Pseudomonadati</taxon>
        <taxon>Pseudomonadota</taxon>
        <taxon>Alphaproteobacteria</taxon>
        <taxon>Sphingomonadales</taxon>
        <taxon>Sphingosinicellaceae</taxon>
        <taxon>Glacieibacterium</taxon>
    </lineage>
</organism>
<keyword evidence="4" id="KW-0249">Electron transport</keyword>
<evidence type="ECO:0000256" key="3">
    <source>
        <dbReference type="ARBA" id="ARBA00022723"/>
    </source>
</evidence>
<dbReference type="InterPro" id="IPR002327">
    <property type="entry name" value="Cyt_c_1A/1B"/>
</dbReference>
<comment type="caution">
    <text evidence="9">The sequence shown here is derived from an EMBL/GenBank/DDBJ whole genome shotgun (WGS) entry which is preliminary data.</text>
</comment>
<feature type="signal peptide" evidence="7">
    <location>
        <begin position="1"/>
        <end position="22"/>
    </location>
</feature>
<evidence type="ECO:0000256" key="5">
    <source>
        <dbReference type="ARBA" id="ARBA00023004"/>
    </source>
</evidence>
<dbReference type="GO" id="GO:0020037">
    <property type="term" value="F:heme binding"/>
    <property type="evidence" value="ECO:0007669"/>
    <property type="project" value="InterPro"/>
</dbReference>
<dbReference type="InterPro" id="IPR036909">
    <property type="entry name" value="Cyt_c-like_dom_sf"/>
</dbReference>
<evidence type="ECO:0000256" key="4">
    <source>
        <dbReference type="ARBA" id="ARBA00022982"/>
    </source>
</evidence>
<feature type="domain" description="Cytochrome c" evidence="8">
    <location>
        <begin position="34"/>
        <end position="132"/>
    </location>
</feature>
<dbReference type="Pfam" id="PF00034">
    <property type="entry name" value="Cytochrom_C"/>
    <property type="match status" value="1"/>
</dbReference>
<reference evidence="9 10" key="1">
    <citation type="submission" date="2019-07" db="EMBL/GenBank/DDBJ databases">
        <title>Novel species isolated from glacier.</title>
        <authorList>
            <person name="Liu Q."/>
            <person name="Xin Y.-H."/>
        </authorList>
    </citation>
    <scope>NUCLEOTIDE SEQUENCE [LARGE SCALE GENOMIC DNA]</scope>
    <source>
        <strain evidence="9 10">LB1R16</strain>
    </source>
</reference>
<dbReference type="AlphaFoldDB" id="A0A552U9X2"/>
<keyword evidence="5 6" id="KW-0408">Iron</keyword>
<evidence type="ECO:0000256" key="1">
    <source>
        <dbReference type="ARBA" id="ARBA00022448"/>
    </source>
</evidence>
<keyword evidence="7" id="KW-0732">Signal</keyword>
<dbReference type="OrthoDB" id="9805828at2"/>
<keyword evidence="2 6" id="KW-0349">Heme</keyword>
<evidence type="ECO:0000256" key="6">
    <source>
        <dbReference type="PROSITE-ProRule" id="PRU00433"/>
    </source>
</evidence>
<evidence type="ECO:0000256" key="2">
    <source>
        <dbReference type="ARBA" id="ARBA00022617"/>
    </source>
</evidence>
<dbReference type="GO" id="GO:0046872">
    <property type="term" value="F:metal ion binding"/>
    <property type="evidence" value="ECO:0007669"/>
    <property type="project" value="UniProtKB-KW"/>
</dbReference>
<name>A0A552U9X2_9SPHN</name>
<protein>
    <submittedName>
        <fullName evidence="9">Cytochrome c family protein</fullName>
    </submittedName>
</protein>
<proteinExistence type="predicted"/>
<feature type="chain" id="PRO_5021865536" evidence="7">
    <location>
        <begin position="23"/>
        <end position="132"/>
    </location>
</feature>
<dbReference type="SUPFAM" id="SSF46626">
    <property type="entry name" value="Cytochrome c"/>
    <property type="match status" value="1"/>
</dbReference>
<evidence type="ECO:0000313" key="9">
    <source>
        <dbReference type="EMBL" id="TRW15008.1"/>
    </source>
</evidence>
<gene>
    <name evidence="9" type="ORF">FMM06_15240</name>
</gene>
<dbReference type="Gene3D" id="1.10.760.10">
    <property type="entry name" value="Cytochrome c-like domain"/>
    <property type="match status" value="1"/>
</dbReference>